<comment type="caution">
    <text evidence="1">The sequence shown here is derived from an EMBL/GenBank/DDBJ whole genome shotgun (WGS) entry which is preliminary data.</text>
</comment>
<gene>
    <name evidence="1" type="ORF">PSEHALCIP103_03049</name>
</gene>
<evidence type="ECO:0000313" key="1">
    <source>
        <dbReference type="EMBL" id="CAH9064074.1"/>
    </source>
</evidence>
<accession>A0A9W4W6J7</accession>
<proteinExistence type="predicted"/>
<protein>
    <submittedName>
        <fullName evidence="1">Uncharacterized protein</fullName>
    </submittedName>
</protein>
<organism evidence="1 2">
    <name type="scientific">Pseudoalteromonas haloplanktis</name>
    <name type="common">Alteromonas haloplanktis</name>
    <dbReference type="NCBI Taxonomy" id="228"/>
    <lineage>
        <taxon>Bacteria</taxon>
        <taxon>Pseudomonadati</taxon>
        <taxon>Pseudomonadota</taxon>
        <taxon>Gammaproteobacteria</taxon>
        <taxon>Alteromonadales</taxon>
        <taxon>Pseudoalteromonadaceae</taxon>
        <taxon>Pseudoalteromonas</taxon>
    </lineage>
</organism>
<dbReference type="Proteomes" id="UP001152447">
    <property type="component" value="Unassembled WGS sequence"/>
</dbReference>
<name>A0A9W4W6J7_PSEHA</name>
<dbReference type="EMBL" id="CAMAPB010000053">
    <property type="protein sequence ID" value="CAH9064074.1"/>
    <property type="molecule type" value="Genomic_DNA"/>
</dbReference>
<evidence type="ECO:0000313" key="2">
    <source>
        <dbReference type="Proteomes" id="UP001152447"/>
    </source>
</evidence>
<sequence>MALCACSTTDNANISVPIPTITPPMQLQQQLVESEQQIFQLDDDLKQQLNAYVQSSKSVDEITYSVLSFLLTNGDDSLSYQSTSTQTAS</sequence>
<keyword evidence="2" id="KW-1185">Reference proteome</keyword>
<reference evidence="1" key="1">
    <citation type="submission" date="2022-07" db="EMBL/GenBank/DDBJ databases">
        <authorList>
            <person name="Criscuolo A."/>
        </authorList>
    </citation>
    <scope>NUCLEOTIDE SEQUENCE</scope>
    <source>
        <strain evidence="1">CIP103197</strain>
    </source>
</reference>
<dbReference type="AlphaFoldDB" id="A0A9W4W6J7"/>